<keyword evidence="2" id="KW-1185">Reference proteome</keyword>
<dbReference type="AlphaFoldDB" id="A0AAV2LH22"/>
<protein>
    <submittedName>
        <fullName evidence="1">Uncharacterized protein</fullName>
    </submittedName>
</protein>
<reference evidence="1 2" key="1">
    <citation type="submission" date="2024-04" db="EMBL/GenBank/DDBJ databases">
        <authorList>
            <person name="Waldvogel A.-M."/>
            <person name="Schoenle A."/>
        </authorList>
    </citation>
    <scope>NUCLEOTIDE SEQUENCE [LARGE SCALE GENOMIC DNA]</scope>
</reference>
<evidence type="ECO:0000313" key="2">
    <source>
        <dbReference type="Proteomes" id="UP001497482"/>
    </source>
</evidence>
<sequence length="121" mass="13654">MLDLDCEQCGSARITSRPFPSACPSCAYAECTLKGAAQVWGLPRILSCVGTCTFRRAYSPPLAPRAYAQPRLGAGLRLEKVAGQAPPRQHFFLADIIWWTVFFRFCLWEYTCRLIFLMKVT</sequence>
<name>A0AAV2LH22_KNICA</name>
<proteinExistence type="predicted"/>
<evidence type="ECO:0000313" key="1">
    <source>
        <dbReference type="EMBL" id="CAL1600475.1"/>
    </source>
</evidence>
<gene>
    <name evidence="1" type="ORF">KC01_LOCUS28567</name>
</gene>
<accession>A0AAV2LH22</accession>
<organism evidence="1 2">
    <name type="scientific">Knipowitschia caucasica</name>
    <name type="common">Caucasian dwarf goby</name>
    <name type="synonym">Pomatoschistus caucasicus</name>
    <dbReference type="NCBI Taxonomy" id="637954"/>
    <lineage>
        <taxon>Eukaryota</taxon>
        <taxon>Metazoa</taxon>
        <taxon>Chordata</taxon>
        <taxon>Craniata</taxon>
        <taxon>Vertebrata</taxon>
        <taxon>Euteleostomi</taxon>
        <taxon>Actinopterygii</taxon>
        <taxon>Neopterygii</taxon>
        <taxon>Teleostei</taxon>
        <taxon>Neoteleostei</taxon>
        <taxon>Acanthomorphata</taxon>
        <taxon>Gobiaria</taxon>
        <taxon>Gobiiformes</taxon>
        <taxon>Gobioidei</taxon>
        <taxon>Gobiidae</taxon>
        <taxon>Gobiinae</taxon>
        <taxon>Knipowitschia</taxon>
    </lineage>
</organism>
<dbReference type="Proteomes" id="UP001497482">
    <property type="component" value="Chromosome 3"/>
</dbReference>
<dbReference type="EMBL" id="OZ035825">
    <property type="protein sequence ID" value="CAL1600475.1"/>
    <property type="molecule type" value="Genomic_DNA"/>
</dbReference>